<feature type="domain" description="Cupin type-1" evidence="12">
    <location>
        <begin position="48"/>
        <end position="165"/>
    </location>
</feature>
<feature type="binding site" evidence="10">
    <location>
        <position position="97"/>
    </location>
    <ligand>
        <name>Mn(2+)</name>
        <dbReference type="ChEBI" id="CHEBI:29035"/>
    </ligand>
</feature>
<keyword evidence="3 11" id="KW-0052">Apoplast</keyword>
<feature type="binding site" evidence="10">
    <location>
        <position position="102"/>
    </location>
    <ligand>
        <name>Mn(2+)</name>
        <dbReference type="ChEBI" id="CHEBI:29035"/>
    </ligand>
</feature>
<dbReference type="GO" id="GO:0030145">
    <property type="term" value="F:manganese ion binding"/>
    <property type="evidence" value="ECO:0007669"/>
    <property type="project" value="UniProtKB-UniRule"/>
</dbReference>
<sequence length="166" mass="17830">MVPGYSFENRDEEHVSHNSCFSTCYASNVNDICVAEQKDTVTANELKYNLQSVNVTIPIGVTASGASVDEFPALNGLKISVGRLEMDRGGFFPMHTHPGGHEILIVVQGEITVGIVTPTKAYVNALKPGELMALPQALMHFLVNSGKGKAVAYAIYGSARPRFSST</sequence>
<proteinExistence type="inferred from homology"/>
<keyword evidence="14" id="KW-1185">Reference proteome</keyword>
<protein>
    <recommendedName>
        <fullName evidence="11">Germin-like protein</fullName>
    </recommendedName>
</protein>
<evidence type="ECO:0000256" key="1">
    <source>
        <dbReference type="ARBA" id="ARBA00004271"/>
    </source>
</evidence>
<dbReference type="InterPro" id="IPR019780">
    <property type="entry name" value="Germin_Mn-BS"/>
</dbReference>
<comment type="caution">
    <text evidence="13">The sequence shown here is derived from an EMBL/GenBank/DDBJ whole genome shotgun (WGS) entry which is preliminary data.</text>
</comment>
<keyword evidence="5 9" id="KW-0479">Metal-binding</keyword>
<dbReference type="EMBL" id="JAYMYS010000006">
    <property type="protein sequence ID" value="KAK7389665.1"/>
    <property type="molecule type" value="Genomic_DNA"/>
</dbReference>
<evidence type="ECO:0000313" key="14">
    <source>
        <dbReference type="Proteomes" id="UP001386955"/>
    </source>
</evidence>
<dbReference type="CDD" id="cd02241">
    <property type="entry name" value="cupin_OxOx"/>
    <property type="match status" value="1"/>
</dbReference>
<dbReference type="InterPro" id="IPR001929">
    <property type="entry name" value="Germin"/>
</dbReference>
<evidence type="ECO:0000256" key="5">
    <source>
        <dbReference type="ARBA" id="ARBA00022723"/>
    </source>
</evidence>
<keyword evidence="4 11" id="KW-0964">Secreted</keyword>
<dbReference type="SMART" id="SM00835">
    <property type="entry name" value="Cupin_1"/>
    <property type="match status" value="1"/>
</dbReference>
<evidence type="ECO:0000259" key="12">
    <source>
        <dbReference type="SMART" id="SM00835"/>
    </source>
</evidence>
<dbReference type="Gene3D" id="2.60.120.10">
    <property type="entry name" value="Jelly Rolls"/>
    <property type="match status" value="1"/>
</dbReference>
<evidence type="ECO:0000256" key="7">
    <source>
        <dbReference type="ARBA" id="ARBA00023180"/>
    </source>
</evidence>
<dbReference type="GO" id="GO:0048046">
    <property type="term" value="C:apoplast"/>
    <property type="evidence" value="ECO:0007669"/>
    <property type="project" value="UniProtKB-SubCell"/>
</dbReference>
<evidence type="ECO:0000256" key="3">
    <source>
        <dbReference type="ARBA" id="ARBA00022523"/>
    </source>
</evidence>
<evidence type="ECO:0000256" key="11">
    <source>
        <dbReference type="RuleBase" id="RU366015"/>
    </source>
</evidence>
<feature type="binding site" evidence="9">
    <location>
        <position position="97"/>
    </location>
    <ligand>
        <name>oxalate</name>
        <dbReference type="ChEBI" id="CHEBI:30623"/>
    </ligand>
</feature>
<evidence type="ECO:0000256" key="10">
    <source>
        <dbReference type="PIRSR" id="PIRSR601929-2"/>
    </source>
</evidence>
<organism evidence="13 14">
    <name type="scientific">Psophocarpus tetragonolobus</name>
    <name type="common">Winged bean</name>
    <name type="synonym">Dolichos tetragonolobus</name>
    <dbReference type="NCBI Taxonomy" id="3891"/>
    <lineage>
        <taxon>Eukaryota</taxon>
        <taxon>Viridiplantae</taxon>
        <taxon>Streptophyta</taxon>
        <taxon>Embryophyta</taxon>
        <taxon>Tracheophyta</taxon>
        <taxon>Spermatophyta</taxon>
        <taxon>Magnoliopsida</taxon>
        <taxon>eudicotyledons</taxon>
        <taxon>Gunneridae</taxon>
        <taxon>Pentapetalae</taxon>
        <taxon>rosids</taxon>
        <taxon>fabids</taxon>
        <taxon>Fabales</taxon>
        <taxon>Fabaceae</taxon>
        <taxon>Papilionoideae</taxon>
        <taxon>50 kb inversion clade</taxon>
        <taxon>NPAAA clade</taxon>
        <taxon>indigoferoid/millettioid clade</taxon>
        <taxon>Phaseoleae</taxon>
        <taxon>Psophocarpus</taxon>
    </lineage>
</organism>
<reference evidence="13 14" key="1">
    <citation type="submission" date="2024-01" db="EMBL/GenBank/DDBJ databases">
        <title>The genomes of 5 underutilized Papilionoideae crops provide insights into root nodulation and disease resistanc.</title>
        <authorList>
            <person name="Jiang F."/>
        </authorList>
    </citation>
    <scope>NUCLEOTIDE SEQUENCE [LARGE SCALE GENOMIC DNA]</scope>
    <source>
        <strain evidence="13">DUOXIRENSHENG_FW03</strain>
        <tissue evidence="13">Leaves</tissue>
    </source>
</reference>
<dbReference type="PROSITE" id="PS00725">
    <property type="entry name" value="GERMIN"/>
    <property type="match status" value="1"/>
</dbReference>
<evidence type="ECO:0000256" key="9">
    <source>
        <dbReference type="PIRSR" id="PIRSR601929-1"/>
    </source>
</evidence>
<dbReference type="PANTHER" id="PTHR31238">
    <property type="entry name" value="GERMIN-LIKE PROTEIN SUBFAMILY 3 MEMBER 3"/>
    <property type="match status" value="1"/>
</dbReference>
<keyword evidence="8 9" id="KW-0464">Manganese</keyword>
<dbReference type="InterPro" id="IPR014710">
    <property type="entry name" value="RmlC-like_jellyroll"/>
</dbReference>
<gene>
    <name evidence="13" type="ORF">VNO78_24899</name>
</gene>
<keyword evidence="6" id="KW-1015">Disulfide bond</keyword>
<feature type="binding site" evidence="9">
    <location>
        <position position="102"/>
    </location>
    <ligand>
        <name>oxalate</name>
        <dbReference type="ChEBI" id="CHEBI:30623"/>
    </ligand>
</feature>
<feature type="binding site" evidence="10">
    <location>
        <position position="140"/>
    </location>
    <ligand>
        <name>Mn(2+)</name>
        <dbReference type="ChEBI" id="CHEBI:29035"/>
    </ligand>
</feature>
<dbReference type="Pfam" id="PF00190">
    <property type="entry name" value="Cupin_1"/>
    <property type="match status" value="1"/>
</dbReference>
<keyword evidence="7" id="KW-0325">Glycoprotein</keyword>
<name>A0AAN9S524_PSOTE</name>
<dbReference type="PRINTS" id="PR00325">
    <property type="entry name" value="GERMIN"/>
</dbReference>
<evidence type="ECO:0000313" key="13">
    <source>
        <dbReference type="EMBL" id="KAK7389665.1"/>
    </source>
</evidence>
<dbReference type="Proteomes" id="UP001386955">
    <property type="component" value="Unassembled WGS sequence"/>
</dbReference>
<dbReference type="AlphaFoldDB" id="A0AAN9S524"/>
<evidence type="ECO:0000256" key="2">
    <source>
        <dbReference type="ARBA" id="ARBA00007456"/>
    </source>
</evidence>
<dbReference type="SUPFAM" id="SSF51182">
    <property type="entry name" value="RmlC-like cupins"/>
    <property type="match status" value="1"/>
</dbReference>
<accession>A0AAN9S524</accession>
<comment type="similarity">
    <text evidence="2 11">Belongs to the germin family.</text>
</comment>
<dbReference type="InterPro" id="IPR011051">
    <property type="entry name" value="RmlC_Cupin_sf"/>
</dbReference>
<comment type="subcellular location">
    <subcellularLocation>
        <location evidence="1 11">Secreted</location>
        <location evidence="1 11">Extracellular space</location>
        <location evidence="1 11">Apoplast</location>
    </subcellularLocation>
</comment>
<evidence type="ECO:0000256" key="8">
    <source>
        <dbReference type="ARBA" id="ARBA00023211"/>
    </source>
</evidence>
<evidence type="ECO:0000256" key="6">
    <source>
        <dbReference type="ARBA" id="ARBA00023157"/>
    </source>
</evidence>
<evidence type="ECO:0000256" key="4">
    <source>
        <dbReference type="ARBA" id="ARBA00022525"/>
    </source>
</evidence>
<feature type="binding site" evidence="10">
    <location>
        <position position="95"/>
    </location>
    <ligand>
        <name>Mn(2+)</name>
        <dbReference type="ChEBI" id="CHEBI:29035"/>
    </ligand>
</feature>
<dbReference type="InterPro" id="IPR006045">
    <property type="entry name" value="Cupin_1"/>
</dbReference>